<evidence type="ECO:0000313" key="2">
    <source>
        <dbReference type="EMBL" id="OCS88913.1"/>
    </source>
</evidence>
<gene>
    <name evidence="2" type="ORF">A6K76_13245</name>
</gene>
<dbReference type="CDD" id="cd02042">
    <property type="entry name" value="ParAB_family"/>
    <property type="match status" value="1"/>
</dbReference>
<dbReference type="InterPro" id="IPR027417">
    <property type="entry name" value="P-loop_NTPase"/>
</dbReference>
<protein>
    <submittedName>
        <fullName evidence="2">Chromosome partitioning protein ParA</fullName>
    </submittedName>
</protein>
<evidence type="ECO:0000313" key="3">
    <source>
        <dbReference type="Proteomes" id="UP000093482"/>
    </source>
</evidence>
<dbReference type="SUPFAM" id="SSF52540">
    <property type="entry name" value="P-loop containing nucleoside triphosphate hydrolases"/>
    <property type="match status" value="1"/>
</dbReference>
<dbReference type="PANTHER" id="PTHR13696:SF99">
    <property type="entry name" value="COBYRINIC ACID AC-DIAMIDE SYNTHASE"/>
    <property type="match status" value="1"/>
</dbReference>
<reference evidence="2 3" key="1">
    <citation type="submission" date="2016-07" db="EMBL/GenBank/DDBJ databases">
        <title>Caryophanon latum genome sequencing.</title>
        <authorList>
            <person name="Verma A."/>
            <person name="Pal Y."/>
            <person name="Krishnamurthi S."/>
        </authorList>
    </citation>
    <scope>NUCLEOTIDE SEQUENCE [LARGE SCALE GENOMIC DNA]</scope>
    <source>
        <strain evidence="2 3">DSM 14151</strain>
    </source>
</reference>
<dbReference type="RefSeq" id="WP_066465470.1">
    <property type="nucleotide sequence ID" value="NZ_MATO01000049.1"/>
</dbReference>
<name>A0A1C0YP29_9BACL</name>
<dbReference type="EMBL" id="MATO01000049">
    <property type="protein sequence ID" value="OCS88913.1"/>
    <property type="molecule type" value="Genomic_DNA"/>
</dbReference>
<sequence length="279" mass="32005">MTRNGKVISLINMKGGVGKTTLSVGIADYLAEYFNKDENYKVLLIDMDPQFNSTQALFEAYYKGDYFKDIFSIEKTVSKFFKPQVNFTEVYQSPPADELVVELTDNLHIICGDLNLVLANKSADYSHTKRLRRFIHANKLKEKYDFIIIDCPPTLTIYTESALLASDYYVIPNRLDIYSLIGIKALQQSIGHLISEEGINLQCAGLIHTLLDDNLTKKQQDLKNRFESMDEVEDLYIFTAYMSLVRDIQVGKQGPLPTRYKKSRDDLHDICLELMNQIQ</sequence>
<organism evidence="2 3">
    <name type="scientific">Caryophanon latum</name>
    <dbReference type="NCBI Taxonomy" id="33977"/>
    <lineage>
        <taxon>Bacteria</taxon>
        <taxon>Bacillati</taxon>
        <taxon>Bacillota</taxon>
        <taxon>Bacilli</taxon>
        <taxon>Bacillales</taxon>
        <taxon>Caryophanaceae</taxon>
        <taxon>Caryophanon</taxon>
    </lineage>
</organism>
<dbReference type="InterPro" id="IPR050678">
    <property type="entry name" value="DNA_Partitioning_ATPase"/>
</dbReference>
<dbReference type="Gene3D" id="3.40.50.300">
    <property type="entry name" value="P-loop containing nucleotide triphosphate hydrolases"/>
    <property type="match status" value="1"/>
</dbReference>
<dbReference type="OrthoDB" id="9815116at2"/>
<dbReference type="PANTHER" id="PTHR13696">
    <property type="entry name" value="P-LOOP CONTAINING NUCLEOSIDE TRIPHOSPHATE HYDROLASE"/>
    <property type="match status" value="1"/>
</dbReference>
<evidence type="ECO:0000259" key="1">
    <source>
        <dbReference type="Pfam" id="PF13614"/>
    </source>
</evidence>
<comment type="caution">
    <text evidence="2">The sequence shown here is derived from an EMBL/GenBank/DDBJ whole genome shotgun (WGS) entry which is preliminary data.</text>
</comment>
<dbReference type="Pfam" id="PF13614">
    <property type="entry name" value="AAA_31"/>
    <property type="match status" value="1"/>
</dbReference>
<accession>A0A1C0YP29</accession>
<dbReference type="InterPro" id="IPR025669">
    <property type="entry name" value="AAA_dom"/>
</dbReference>
<dbReference type="Proteomes" id="UP000093482">
    <property type="component" value="Unassembled WGS sequence"/>
</dbReference>
<proteinExistence type="predicted"/>
<feature type="domain" description="AAA" evidence="1">
    <location>
        <begin position="6"/>
        <end position="200"/>
    </location>
</feature>
<keyword evidence="3" id="KW-1185">Reference proteome</keyword>
<dbReference type="AlphaFoldDB" id="A0A1C0YP29"/>